<accession>A0AAV7JY14</accession>
<evidence type="ECO:0000256" key="8">
    <source>
        <dbReference type="ARBA" id="ARBA00023180"/>
    </source>
</evidence>
<dbReference type="EMBL" id="JAKMXF010000297">
    <property type="protein sequence ID" value="KAI6652871.1"/>
    <property type="molecule type" value="Genomic_DNA"/>
</dbReference>
<organism evidence="15 16">
    <name type="scientific">Oopsacas minuta</name>
    <dbReference type="NCBI Taxonomy" id="111878"/>
    <lineage>
        <taxon>Eukaryota</taxon>
        <taxon>Metazoa</taxon>
        <taxon>Porifera</taxon>
        <taxon>Hexactinellida</taxon>
        <taxon>Hexasterophora</taxon>
        <taxon>Lyssacinosida</taxon>
        <taxon>Leucopsacidae</taxon>
        <taxon>Oopsacas</taxon>
    </lineage>
</organism>
<dbReference type="Pfam" id="PF07773">
    <property type="entry name" value="TCTN_DUF1619"/>
    <property type="match status" value="1"/>
</dbReference>
<feature type="chain" id="PRO_5043417538" evidence="11">
    <location>
        <begin position="25"/>
        <end position="1103"/>
    </location>
</feature>
<evidence type="ECO:0000313" key="16">
    <source>
        <dbReference type="Proteomes" id="UP001165289"/>
    </source>
</evidence>
<keyword evidence="16" id="KW-1185">Reference proteome</keyword>
<feature type="transmembrane region" description="Helical" evidence="10">
    <location>
        <begin position="796"/>
        <end position="814"/>
    </location>
</feature>
<keyword evidence="4 11" id="KW-0732">Signal</keyword>
<dbReference type="Pfam" id="PF25752">
    <property type="entry name" value="DUF1619_N"/>
    <property type="match status" value="1"/>
</dbReference>
<dbReference type="GO" id="GO:0016020">
    <property type="term" value="C:membrane"/>
    <property type="evidence" value="ECO:0007669"/>
    <property type="project" value="UniProtKB-SubCell"/>
</dbReference>
<name>A0AAV7JY14_9METZ</name>
<evidence type="ECO:0000256" key="1">
    <source>
        <dbReference type="ARBA" id="ARBA00004141"/>
    </source>
</evidence>
<evidence type="ECO:0000256" key="11">
    <source>
        <dbReference type="SAM" id="SignalP"/>
    </source>
</evidence>
<dbReference type="InterPro" id="IPR040354">
    <property type="entry name" value="TCTN1-3"/>
</dbReference>
<dbReference type="InterPro" id="IPR057724">
    <property type="entry name" value="TCTN1-3_N"/>
</dbReference>
<evidence type="ECO:0000256" key="9">
    <source>
        <dbReference type="PROSITE-ProRule" id="PRU00023"/>
    </source>
</evidence>
<dbReference type="Gene3D" id="1.25.40.20">
    <property type="entry name" value="Ankyrin repeat-containing domain"/>
    <property type="match status" value="1"/>
</dbReference>
<evidence type="ECO:0000256" key="5">
    <source>
        <dbReference type="ARBA" id="ARBA00022794"/>
    </source>
</evidence>
<dbReference type="Pfam" id="PF12796">
    <property type="entry name" value="Ank_2"/>
    <property type="match status" value="1"/>
</dbReference>
<dbReference type="AlphaFoldDB" id="A0AAV7JY14"/>
<evidence type="ECO:0000256" key="2">
    <source>
        <dbReference type="ARBA" id="ARBA00007633"/>
    </source>
</evidence>
<dbReference type="Pfam" id="PF01529">
    <property type="entry name" value="DHHC"/>
    <property type="match status" value="1"/>
</dbReference>
<feature type="transmembrane region" description="Helical" evidence="10">
    <location>
        <begin position="852"/>
        <end position="872"/>
    </location>
</feature>
<dbReference type="SMART" id="SM00248">
    <property type="entry name" value="ANK"/>
    <property type="match status" value="4"/>
</dbReference>
<comment type="subcellular location">
    <subcellularLocation>
        <location evidence="1">Membrane</location>
        <topology evidence="1">Multi-pass membrane protein</topology>
    </subcellularLocation>
</comment>
<feature type="domain" description="Tectonic-1-3 N-terminal" evidence="14">
    <location>
        <begin position="26"/>
        <end position="69"/>
    </location>
</feature>
<feature type="repeat" description="ANK" evidence="9">
    <location>
        <begin position="619"/>
        <end position="651"/>
    </location>
</feature>
<feature type="signal peptide" evidence="11">
    <location>
        <begin position="1"/>
        <end position="24"/>
    </location>
</feature>
<keyword evidence="8" id="KW-0325">Glycoprotein</keyword>
<dbReference type="GO" id="GO:0060271">
    <property type="term" value="P:cilium assembly"/>
    <property type="evidence" value="ECO:0007669"/>
    <property type="project" value="TreeGrafter"/>
</dbReference>
<comment type="caution">
    <text evidence="15">The sequence shown here is derived from an EMBL/GenBank/DDBJ whole genome shotgun (WGS) entry which is preliminary data.</text>
</comment>
<dbReference type="GO" id="GO:0016409">
    <property type="term" value="F:palmitoyltransferase activity"/>
    <property type="evidence" value="ECO:0007669"/>
    <property type="project" value="InterPro"/>
</dbReference>
<feature type="domain" description="Palmitoyltransferase DHHC" evidence="12">
    <location>
        <begin position="931"/>
        <end position="1056"/>
    </location>
</feature>
<feature type="domain" description="Tectonic-1-3" evidence="13">
    <location>
        <begin position="305"/>
        <end position="454"/>
    </location>
</feature>
<keyword evidence="9" id="KW-0040">ANK repeat</keyword>
<dbReference type="InterPro" id="IPR001594">
    <property type="entry name" value="Palmitoyltrfase_DHHC"/>
</dbReference>
<evidence type="ECO:0000256" key="3">
    <source>
        <dbReference type="ARBA" id="ARBA00022692"/>
    </source>
</evidence>
<dbReference type="InterPro" id="IPR011677">
    <property type="entry name" value="TCTN1-3_dom"/>
</dbReference>
<feature type="transmembrane region" description="Helical" evidence="10">
    <location>
        <begin position="884"/>
        <end position="902"/>
    </location>
</feature>
<keyword evidence="3 10" id="KW-0812">Transmembrane</keyword>
<feature type="transmembrane region" description="Helical" evidence="10">
    <location>
        <begin position="820"/>
        <end position="840"/>
    </location>
</feature>
<dbReference type="InterPro" id="IPR002110">
    <property type="entry name" value="Ankyrin_rpt"/>
</dbReference>
<reference evidence="15 16" key="1">
    <citation type="journal article" date="2023" name="BMC Biol.">
        <title>The compact genome of the sponge Oopsacas minuta (Hexactinellida) is lacking key metazoan core genes.</title>
        <authorList>
            <person name="Santini S."/>
            <person name="Schenkelaars Q."/>
            <person name="Jourda C."/>
            <person name="Duchesne M."/>
            <person name="Belahbib H."/>
            <person name="Rocher C."/>
            <person name="Selva M."/>
            <person name="Riesgo A."/>
            <person name="Vervoort M."/>
            <person name="Leys S.P."/>
            <person name="Kodjabachian L."/>
            <person name="Le Bivic A."/>
            <person name="Borchiellini C."/>
            <person name="Claverie J.M."/>
            <person name="Renard E."/>
        </authorList>
    </citation>
    <scope>NUCLEOTIDE SEQUENCE [LARGE SCALE GENOMIC DNA]</scope>
    <source>
        <strain evidence="15">SPO-2</strain>
    </source>
</reference>
<dbReference type="PANTHER" id="PTHR14611:SF6">
    <property type="entry name" value="TECTONIC-2"/>
    <property type="match status" value="1"/>
</dbReference>
<gene>
    <name evidence="15" type="ORF">LOD99_4257</name>
</gene>
<evidence type="ECO:0000313" key="15">
    <source>
        <dbReference type="EMBL" id="KAI6652871.1"/>
    </source>
</evidence>
<keyword evidence="7 10" id="KW-0472">Membrane</keyword>
<evidence type="ECO:0000256" key="4">
    <source>
        <dbReference type="ARBA" id="ARBA00022729"/>
    </source>
</evidence>
<feature type="transmembrane region" description="Helical" evidence="10">
    <location>
        <begin position="531"/>
        <end position="549"/>
    </location>
</feature>
<feature type="transmembrane region" description="Helical" evidence="10">
    <location>
        <begin position="977"/>
        <end position="1001"/>
    </location>
</feature>
<dbReference type="SUPFAM" id="SSF48403">
    <property type="entry name" value="Ankyrin repeat"/>
    <property type="match status" value="1"/>
</dbReference>
<dbReference type="PROSITE" id="PS50088">
    <property type="entry name" value="ANK_REPEAT"/>
    <property type="match status" value="1"/>
</dbReference>
<dbReference type="PROSITE" id="PS50216">
    <property type="entry name" value="DHHC"/>
    <property type="match status" value="1"/>
</dbReference>
<dbReference type="PANTHER" id="PTHR14611">
    <property type="entry name" value="TECTONIC FAMILY MEMBER"/>
    <property type="match status" value="1"/>
</dbReference>
<keyword evidence="5" id="KW-0970">Cilium biogenesis/degradation</keyword>
<dbReference type="PROSITE" id="PS50297">
    <property type="entry name" value="ANK_REP_REGION"/>
    <property type="match status" value="1"/>
</dbReference>
<sequence>MYMVYLRCYSLLFLYLVTLTTITAQLSCPCNLVTRTCELSCCCDTDCSEKYKQLTFCNTSPVAKQTLSFSLNNFLSVSIDNSPYLGLFYLEPTNISSAEFDPLVSRNQLFQSPLLTTTPSVGISTYYKYGDPTFSLTYNIPHYSTYPVPGPHGECLFSPTPYLHGIQSTCISYTPYSLSLSSILSPVDLVSISSSYLCTNYTDWVLSYTADNTHGISLPNTSVFYECSNLSCSPDSCQYVLLSSHRVITWLRDGVIGIEDDIVLIRLPLHLPIPIIQQEHTISYKHISNTTLPLDTVASDQLTLGYIQGSNLLFGSLNDTTNSFYLSVVSIITSSNGYCSTAIKRNIKFLNNLYSGCYLMISSNFNCTNLQQDLKQFIHGMLSATHVARSRRASKAHPEHWVSINQPLTNPPNSSHCYLPSHLSMRYLYSNTGAVNDYQILEIVGAATEVEYTRVPDLQLFLVDGIWKIPVTASIEFILVPTSPPPPSPRSYLKHTPVCREPCYDTDQLFYPLYQSLYLQDTELTTAPDSLYFSILLSIIIALIIYRIIKDVFDAYLLVARDGRPLADFEVVLQQKNLDINIRDMESDTLVHKAAKGERPHLLTVLARNNADMNTPDGEDYFPVHIAVKKGNLYLLNLLFELGADLHSLAPGEQSCMHLAAAYNCMEIVLYLSDVHSFSCSTTDSKLQTPLHIAVKGNCYEMVVFLMREMRTDPVCQDSVNNIPLHYALKEGLTNNRIIWELFRRRGREQIRMKNGEDYTPGELAGAMDPFVGKVRAANAEFIANYPRLAWPYHNWLFNFLTPGLSMAVAFYLLTYYSLWYSLPTAAFLIVGVPQLLIHTHRIPHPAGPSNPAAMGWLVLGLIHSAVCALYRGVPLLWEDYGHFMTFDIILGFVALFLYLRAKFMDPGVVRKEHIKGDITIRDLAKNIIPEYTYCFACGIFQPPKTKHCKLCDWCVRGFDHHCAWMNTCVGHRNHRVFVIMVALLFTCSVLWLVMGYIGLAKAAGIAHPYPVFSYGWTYEPWVTAMWTYNILVVIQGGLLCYVQFSYITARRTQYFNITGNRDLTNKIPARSLALKFYNLYLFFFRPADFIEQPKSDFLDGFA</sequence>
<evidence type="ECO:0000259" key="12">
    <source>
        <dbReference type="Pfam" id="PF01529"/>
    </source>
</evidence>
<protein>
    <submittedName>
        <fullName evidence="15">Palmitoyltransferase AKR1 isoform X2</fullName>
    </submittedName>
</protein>
<keyword evidence="6 10" id="KW-1133">Transmembrane helix</keyword>
<evidence type="ECO:0000259" key="14">
    <source>
        <dbReference type="Pfam" id="PF25752"/>
    </source>
</evidence>
<feature type="transmembrane region" description="Helical" evidence="10">
    <location>
        <begin position="1021"/>
        <end position="1043"/>
    </location>
</feature>
<dbReference type="InterPro" id="IPR036770">
    <property type="entry name" value="Ankyrin_rpt-contain_sf"/>
</dbReference>
<evidence type="ECO:0000256" key="10">
    <source>
        <dbReference type="SAM" id="Phobius"/>
    </source>
</evidence>
<comment type="similarity">
    <text evidence="2">Belongs to the tectonic family.</text>
</comment>
<evidence type="ECO:0000256" key="6">
    <source>
        <dbReference type="ARBA" id="ARBA00022989"/>
    </source>
</evidence>
<proteinExistence type="inferred from homology"/>
<evidence type="ECO:0000256" key="7">
    <source>
        <dbReference type="ARBA" id="ARBA00023136"/>
    </source>
</evidence>
<evidence type="ECO:0000259" key="13">
    <source>
        <dbReference type="Pfam" id="PF07773"/>
    </source>
</evidence>
<dbReference type="Proteomes" id="UP001165289">
    <property type="component" value="Unassembled WGS sequence"/>
</dbReference>